<dbReference type="InterPro" id="IPR029058">
    <property type="entry name" value="AB_hydrolase_fold"/>
</dbReference>
<dbReference type="Proteomes" id="UP000186102">
    <property type="component" value="Unassembled WGS sequence"/>
</dbReference>
<organism evidence="1 2">
    <name type="scientific">Desulfosporosinus metallidurans</name>
    <dbReference type="NCBI Taxonomy" id="1888891"/>
    <lineage>
        <taxon>Bacteria</taxon>
        <taxon>Bacillati</taxon>
        <taxon>Bacillota</taxon>
        <taxon>Clostridia</taxon>
        <taxon>Eubacteriales</taxon>
        <taxon>Desulfitobacteriaceae</taxon>
        <taxon>Desulfosporosinus</taxon>
    </lineage>
</organism>
<reference evidence="1 2" key="1">
    <citation type="submission" date="2016-09" db="EMBL/GenBank/DDBJ databases">
        <title>Complete genome of Desulfosporosinus sp. OL.</title>
        <authorList>
            <person name="Mardanov A."/>
            <person name="Beletsky A."/>
            <person name="Panova A."/>
            <person name="Karnachuk O."/>
            <person name="Ravin N."/>
        </authorList>
    </citation>
    <scope>NUCLEOTIDE SEQUENCE [LARGE SCALE GENOMIC DNA]</scope>
    <source>
        <strain evidence="1 2">OL</strain>
    </source>
</reference>
<protein>
    <recommendedName>
        <fullName evidence="3">Alpha/beta hydrolase family protein</fullName>
    </recommendedName>
</protein>
<dbReference type="EMBL" id="MLBF01000094">
    <property type="protein sequence ID" value="OLN25913.1"/>
    <property type="molecule type" value="Genomic_DNA"/>
</dbReference>
<comment type="caution">
    <text evidence="1">The sequence shown here is derived from an EMBL/GenBank/DDBJ whole genome shotgun (WGS) entry which is preliminary data.</text>
</comment>
<dbReference type="Gene3D" id="3.40.50.1820">
    <property type="entry name" value="alpha/beta hydrolase"/>
    <property type="match status" value="1"/>
</dbReference>
<dbReference type="AlphaFoldDB" id="A0A1Q8QEW8"/>
<proteinExistence type="predicted"/>
<keyword evidence="2" id="KW-1185">Reference proteome</keyword>
<sequence length="355" mass="38826">MIIITKNSEIRKLNLFRRSDLCLKKLLIVLLVLLMTATFTGAAYATDLVGPSQPTSGPGGSSYNYSSVMSQTIGTGVNKYIIYEPSPKVDVALPVLAFLHGYAPNPSPDNNLDFIKHLVKKGNIVIWPYYENLFTDVNNYDVNAGNAIKSALNYIIANPSTHAQPKYDPSGNMYFGILGHSAGGLTTANLASEYSAFNLPKPKAIMTMNAGKNLDGSDGGVPYRDFSQIPSDTYMLTLVSSDDTTVESAPSTYIWNNSTQISSSIRDWVLIKSDNHGSPDTNDISAIHNDVNNQVLDAIDYYGAWKWATALFNYAFFGTDGSYCLGDTSNQRYMGLWSDGQPVNEAEISDTPIWP</sequence>
<evidence type="ECO:0008006" key="3">
    <source>
        <dbReference type="Google" id="ProtNLM"/>
    </source>
</evidence>
<dbReference type="InterPro" id="IPR017395">
    <property type="entry name" value="Chlorophyllase-like"/>
</dbReference>
<dbReference type="STRING" id="1888891.DSOL_5186"/>
<name>A0A1Q8QEW8_9FIRM</name>
<dbReference type="SUPFAM" id="SSF53474">
    <property type="entry name" value="alpha/beta-Hydrolases"/>
    <property type="match status" value="1"/>
</dbReference>
<accession>A0A1Q8QEW8</accession>
<evidence type="ECO:0000313" key="2">
    <source>
        <dbReference type="Proteomes" id="UP000186102"/>
    </source>
</evidence>
<dbReference type="RefSeq" id="WP_139314612.1">
    <property type="nucleotide sequence ID" value="NZ_MLBF01000094.1"/>
</dbReference>
<dbReference type="Pfam" id="PF07224">
    <property type="entry name" value="Chlorophyllase"/>
    <property type="match status" value="1"/>
</dbReference>
<evidence type="ECO:0000313" key="1">
    <source>
        <dbReference type="EMBL" id="OLN25913.1"/>
    </source>
</evidence>
<gene>
    <name evidence="1" type="ORF">DSOL_5186</name>
</gene>
<dbReference type="OrthoDB" id="9814760at2"/>